<feature type="domain" description="Rhodopsin" evidence="8">
    <location>
        <begin position="25"/>
        <end position="194"/>
    </location>
</feature>
<evidence type="ECO:0000256" key="6">
    <source>
        <dbReference type="SAM" id="MobiDB-lite"/>
    </source>
</evidence>
<dbReference type="EMBL" id="KZ824509">
    <property type="protein sequence ID" value="RAK94984.1"/>
    <property type="molecule type" value="Genomic_DNA"/>
</dbReference>
<protein>
    <recommendedName>
        <fullName evidence="8">Rhodopsin domain-containing protein</fullName>
    </recommendedName>
</protein>
<dbReference type="InterPro" id="IPR049326">
    <property type="entry name" value="Rhodopsin_dom_fungi"/>
</dbReference>
<evidence type="ECO:0000313" key="9">
    <source>
        <dbReference type="EMBL" id="RAK94984.1"/>
    </source>
</evidence>
<gene>
    <name evidence="9" type="ORF">BO80DRAFT_489043</name>
</gene>
<keyword evidence="3 7" id="KW-1133">Transmembrane helix</keyword>
<feature type="region of interest" description="Disordered" evidence="6">
    <location>
        <begin position="209"/>
        <end position="228"/>
    </location>
</feature>
<keyword evidence="2 7" id="KW-0812">Transmembrane</keyword>
<evidence type="ECO:0000256" key="1">
    <source>
        <dbReference type="ARBA" id="ARBA00004141"/>
    </source>
</evidence>
<dbReference type="PANTHER" id="PTHR33048:SF55">
    <property type="entry name" value="INTEGRAL MEMBRANE PROTEIN"/>
    <property type="match status" value="1"/>
</dbReference>
<feature type="transmembrane region" description="Helical" evidence="7">
    <location>
        <begin position="58"/>
        <end position="79"/>
    </location>
</feature>
<sequence length="258" mass="27831">MAAATVTAILNVVIAGLDALPAAKLRYVTHIIYALIDGLIKTSICLLYLRLFPTLRTLNWGTIAAVGAMTVAIILAIIFQCSPVDAAYNPQKYEHYSCFASIPFWYATAALSLAFSVGSSIGLQMGRTKQSIVVGLLSLGAFAYLASIARMVYIVKLYQSTDPSRSTFGVSVSSGIEVAVAIIAASLPSTKPVMDLIFPRLFSTTATRSQATSQRPYTNRASRTSRSHRQHNEIFLVHLATKEGDYGESDSTTTISYA</sequence>
<evidence type="ECO:0000256" key="3">
    <source>
        <dbReference type="ARBA" id="ARBA00022989"/>
    </source>
</evidence>
<dbReference type="GeneID" id="37228454"/>
<feature type="transmembrane region" description="Helical" evidence="7">
    <location>
        <begin position="167"/>
        <end position="187"/>
    </location>
</feature>
<evidence type="ECO:0000256" key="5">
    <source>
        <dbReference type="ARBA" id="ARBA00038359"/>
    </source>
</evidence>
<organism evidence="9 10">
    <name type="scientific">Aspergillus ibericus CBS 121593</name>
    <dbReference type="NCBI Taxonomy" id="1448316"/>
    <lineage>
        <taxon>Eukaryota</taxon>
        <taxon>Fungi</taxon>
        <taxon>Dikarya</taxon>
        <taxon>Ascomycota</taxon>
        <taxon>Pezizomycotina</taxon>
        <taxon>Eurotiomycetes</taxon>
        <taxon>Eurotiomycetidae</taxon>
        <taxon>Eurotiales</taxon>
        <taxon>Aspergillaceae</taxon>
        <taxon>Aspergillus</taxon>
        <taxon>Aspergillus subgen. Circumdati</taxon>
    </lineage>
</organism>
<dbReference type="Proteomes" id="UP000249402">
    <property type="component" value="Unassembled WGS sequence"/>
</dbReference>
<comment type="similarity">
    <text evidence="5">Belongs to the SAT4 family.</text>
</comment>
<dbReference type="GO" id="GO:0016020">
    <property type="term" value="C:membrane"/>
    <property type="evidence" value="ECO:0007669"/>
    <property type="project" value="UniProtKB-SubCell"/>
</dbReference>
<dbReference type="AlphaFoldDB" id="A0A395GI28"/>
<evidence type="ECO:0000256" key="7">
    <source>
        <dbReference type="SAM" id="Phobius"/>
    </source>
</evidence>
<reference evidence="9 10" key="1">
    <citation type="submission" date="2018-02" db="EMBL/GenBank/DDBJ databases">
        <title>The genomes of Aspergillus section Nigri reveals drivers in fungal speciation.</title>
        <authorList>
            <consortium name="DOE Joint Genome Institute"/>
            <person name="Vesth T.C."/>
            <person name="Nybo J."/>
            <person name="Theobald S."/>
            <person name="Brandl J."/>
            <person name="Frisvad J.C."/>
            <person name="Nielsen K.F."/>
            <person name="Lyhne E.K."/>
            <person name="Kogle M.E."/>
            <person name="Kuo A."/>
            <person name="Riley R."/>
            <person name="Clum A."/>
            <person name="Nolan M."/>
            <person name="Lipzen A."/>
            <person name="Salamov A."/>
            <person name="Henrissat B."/>
            <person name="Wiebenga A."/>
            <person name="De vries R.P."/>
            <person name="Grigoriev I.V."/>
            <person name="Mortensen U.H."/>
            <person name="Andersen M.R."/>
            <person name="Baker S.E."/>
        </authorList>
    </citation>
    <scope>NUCLEOTIDE SEQUENCE [LARGE SCALE GENOMIC DNA]</scope>
    <source>
        <strain evidence="9 10">CBS 121593</strain>
    </source>
</reference>
<evidence type="ECO:0000259" key="8">
    <source>
        <dbReference type="Pfam" id="PF20684"/>
    </source>
</evidence>
<name>A0A395GI28_9EURO</name>
<dbReference type="VEuPathDB" id="FungiDB:BO80DRAFT_489043"/>
<dbReference type="STRING" id="1448316.A0A395GI28"/>
<evidence type="ECO:0000256" key="4">
    <source>
        <dbReference type="ARBA" id="ARBA00023136"/>
    </source>
</evidence>
<keyword evidence="4 7" id="KW-0472">Membrane</keyword>
<keyword evidence="10" id="KW-1185">Reference proteome</keyword>
<evidence type="ECO:0000313" key="10">
    <source>
        <dbReference type="Proteomes" id="UP000249402"/>
    </source>
</evidence>
<evidence type="ECO:0000256" key="2">
    <source>
        <dbReference type="ARBA" id="ARBA00022692"/>
    </source>
</evidence>
<dbReference type="Pfam" id="PF20684">
    <property type="entry name" value="Fung_rhodopsin"/>
    <property type="match status" value="1"/>
</dbReference>
<feature type="transmembrane region" description="Helical" evidence="7">
    <location>
        <begin position="31"/>
        <end position="51"/>
    </location>
</feature>
<dbReference type="PANTHER" id="PTHR33048">
    <property type="entry name" value="PTH11-LIKE INTEGRAL MEMBRANE PROTEIN (AFU_ORTHOLOGUE AFUA_5G11245)"/>
    <property type="match status" value="1"/>
</dbReference>
<accession>A0A395GI28</accession>
<feature type="transmembrane region" description="Helical" evidence="7">
    <location>
        <begin position="133"/>
        <end position="155"/>
    </location>
</feature>
<feature type="transmembrane region" description="Helical" evidence="7">
    <location>
        <begin position="99"/>
        <end position="121"/>
    </location>
</feature>
<comment type="subcellular location">
    <subcellularLocation>
        <location evidence="1">Membrane</location>
        <topology evidence="1">Multi-pass membrane protein</topology>
    </subcellularLocation>
</comment>
<dbReference type="RefSeq" id="XP_025569312.1">
    <property type="nucleotide sequence ID" value="XM_025723589.1"/>
</dbReference>
<dbReference type="OrthoDB" id="444631at2759"/>
<proteinExistence type="inferred from homology"/>
<dbReference type="InterPro" id="IPR052337">
    <property type="entry name" value="SAT4-like"/>
</dbReference>